<accession>A0A0L7KNK6</accession>
<dbReference type="AlphaFoldDB" id="A0A0L7KNK6"/>
<evidence type="ECO:0000256" key="1">
    <source>
        <dbReference type="ARBA" id="ARBA00012480"/>
    </source>
</evidence>
<dbReference type="STRING" id="104452.A0A0L7KNK6"/>
<reference evidence="3 4" key="1">
    <citation type="journal article" date="2015" name="Genome Biol. Evol.">
        <title>The genome of winter moth (Operophtera brumata) provides a genomic perspective on sexual dimorphism and phenology.</title>
        <authorList>
            <person name="Derks M.F."/>
            <person name="Smit S."/>
            <person name="Salis L."/>
            <person name="Schijlen E."/>
            <person name="Bossers A."/>
            <person name="Mateman C."/>
            <person name="Pijl A.S."/>
            <person name="de Ridder D."/>
            <person name="Groenen M.A."/>
            <person name="Visser M.E."/>
            <person name="Megens H.J."/>
        </authorList>
    </citation>
    <scope>NUCLEOTIDE SEQUENCE [LARGE SCALE GENOMIC DNA]</scope>
    <source>
        <strain evidence="3">WM2013NL</strain>
        <tissue evidence="3">Head and thorax</tissue>
    </source>
</reference>
<organism evidence="3 4">
    <name type="scientific">Operophtera brumata</name>
    <name type="common">Winter moth</name>
    <name type="synonym">Phalaena brumata</name>
    <dbReference type="NCBI Taxonomy" id="104452"/>
    <lineage>
        <taxon>Eukaryota</taxon>
        <taxon>Metazoa</taxon>
        <taxon>Ecdysozoa</taxon>
        <taxon>Arthropoda</taxon>
        <taxon>Hexapoda</taxon>
        <taxon>Insecta</taxon>
        <taxon>Pterygota</taxon>
        <taxon>Neoptera</taxon>
        <taxon>Endopterygota</taxon>
        <taxon>Lepidoptera</taxon>
        <taxon>Glossata</taxon>
        <taxon>Ditrysia</taxon>
        <taxon>Geometroidea</taxon>
        <taxon>Geometridae</taxon>
        <taxon>Larentiinae</taxon>
        <taxon>Operophtera</taxon>
    </lineage>
</organism>
<dbReference type="SUPFAM" id="SSF53474">
    <property type="entry name" value="alpha/beta-Hydrolases"/>
    <property type="match status" value="1"/>
</dbReference>
<keyword evidence="4" id="KW-1185">Reference proteome</keyword>
<dbReference type="EMBL" id="JTDY01008452">
    <property type="protein sequence ID" value="KOB64564.1"/>
    <property type="molecule type" value="Genomic_DNA"/>
</dbReference>
<dbReference type="Proteomes" id="UP000037510">
    <property type="component" value="Unassembled WGS sequence"/>
</dbReference>
<evidence type="ECO:0000259" key="2">
    <source>
        <dbReference type="Pfam" id="PF00975"/>
    </source>
</evidence>
<comment type="caution">
    <text evidence="3">The sequence shown here is derived from an EMBL/GenBank/DDBJ whole genome shotgun (WGS) entry which is preliminary data.</text>
</comment>
<evidence type="ECO:0000313" key="4">
    <source>
        <dbReference type="Proteomes" id="UP000037510"/>
    </source>
</evidence>
<dbReference type="Gene3D" id="3.40.50.1820">
    <property type="entry name" value="alpha/beta hydrolase"/>
    <property type="match status" value="2"/>
</dbReference>
<dbReference type="EC" id="3.1.2.14" evidence="1"/>
<evidence type="ECO:0000313" key="3">
    <source>
        <dbReference type="EMBL" id="KOB64564.1"/>
    </source>
</evidence>
<feature type="domain" description="Thioesterase" evidence="2">
    <location>
        <begin position="60"/>
        <end position="162"/>
    </location>
</feature>
<dbReference type="Pfam" id="PF00975">
    <property type="entry name" value="Thioesterase"/>
    <property type="match status" value="1"/>
</dbReference>
<gene>
    <name evidence="3" type="ORF">OBRU01_24052</name>
</gene>
<dbReference type="GO" id="GO:0016297">
    <property type="term" value="F:fatty acyl-[ACP] hydrolase activity"/>
    <property type="evidence" value="ECO:0007669"/>
    <property type="project" value="UniProtKB-EC"/>
</dbReference>
<name>A0A0L7KNK6_OPEBR</name>
<protein>
    <recommendedName>
        <fullName evidence="1">oleoyl-[acyl-carrier-protein] hydrolase</fullName>
        <ecNumber evidence="1">3.1.2.14</ecNumber>
    </recommendedName>
</protein>
<dbReference type="InterPro" id="IPR001031">
    <property type="entry name" value="Thioesterase"/>
</dbReference>
<dbReference type="InterPro" id="IPR029058">
    <property type="entry name" value="AB_hydrolase_fold"/>
</dbReference>
<sequence>MRLDTAGPLLTLSYNDIRLQVELPVSPMVSQVLSACWVADRVCAQVVVKLPSAAEGSKARPVFMVHPIEGVVDVLRGVARGVRGAVYGLQCGAQAPQDGMTQLAAYYVQQVRLVQPLPPYTLLGYSFGAGVAFEMALQLEQLAAAAGAFYRKLVAADTYRPGGTLRAPVTLFTARDNYVTLDEDYGLRAVCSGALSTRQLAANHRSILAGDAAAAIADHLSELLAH</sequence>
<proteinExistence type="predicted"/>